<sequence length="298" mass="34358">MFQVLHPNSWDEACKLATRLGDAWVFRGQADPSWRLETTLERAARFWYWYFEKEEREQSFLWQFRSQAHLYQPILPREECLLDWLSLLQHFGGPTRLLDFTYSFYVATYFALERARSDVVVWAINTHVIDDDLQDDIAGKPLPSDFVGYSKMRIGVAEAALRQTGEPKIGVVHLVPAWFNQRISVQQGCFLFPLSLKHSFEANLVKSLSPNHEMFKARWTEAESSTFETWKPDPAVSAIKIILPTRAANVRNEIWGDLRRMNVTTVSLFPDLGGLARSFHLSMSEPTYPISQAAANLR</sequence>
<dbReference type="EMBL" id="CP001045">
    <property type="protein sequence ID" value="ACC75918.1"/>
    <property type="molecule type" value="Genomic_DNA"/>
</dbReference>
<evidence type="ECO:0000313" key="3">
    <source>
        <dbReference type="Proteomes" id="UP000001192"/>
    </source>
</evidence>
<reference evidence="3" key="1">
    <citation type="journal article" date="2014" name="Stand. Genomic Sci.">
        <title>Complete genome sequence of Burkholderia phymatum STM815(T), a broad host range and efficient nitrogen-fixing symbiont of Mimosa species.</title>
        <authorList>
            <person name="Moulin L."/>
            <person name="Klonowska A."/>
            <person name="Caroline B."/>
            <person name="Booth K."/>
            <person name="Vriezen J.A."/>
            <person name="Melkonian R."/>
            <person name="James E.K."/>
            <person name="Young J.P."/>
            <person name="Bena G."/>
            <person name="Hauser L."/>
            <person name="Land M."/>
            <person name="Kyrpides N."/>
            <person name="Bruce D."/>
            <person name="Chain P."/>
            <person name="Copeland A."/>
            <person name="Pitluck S."/>
            <person name="Woyke T."/>
            <person name="Lizotte-Waniewski M."/>
            <person name="Bristow J."/>
            <person name="Riley M."/>
        </authorList>
    </citation>
    <scope>NUCLEOTIDE SEQUENCE [LARGE SCALE GENOMIC DNA]</scope>
    <source>
        <strain evidence="3">DSM 17167 / CIP 108236 / LMG 21445 / STM815</strain>
        <plasmid evidence="3">Plasmid pBPHY01</plasmid>
    </source>
</reference>
<organism evidence="2 3">
    <name type="scientific">Paraburkholderia phymatum (strain DSM 17167 / CIP 108236 / LMG 21445 / STM815)</name>
    <name type="common">Burkholderia phymatum</name>
    <dbReference type="NCBI Taxonomy" id="391038"/>
    <lineage>
        <taxon>Bacteria</taxon>
        <taxon>Pseudomonadati</taxon>
        <taxon>Pseudomonadota</taxon>
        <taxon>Betaproteobacteria</taxon>
        <taxon>Burkholderiales</taxon>
        <taxon>Burkholderiaceae</taxon>
        <taxon>Paraburkholderia</taxon>
    </lineage>
</organism>
<feature type="domain" description="FRG" evidence="1">
    <location>
        <begin position="20"/>
        <end position="122"/>
    </location>
</feature>
<dbReference type="Proteomes" id="UP000001192">
    <property type="component" value="Plasmid pBPHY01"/>
</dbReference>
<proteinExistence type="predicted"/>
<protein>
    <submittedName>
        <fullName evidence="2">FRG domain protein</fullName>
    </submittedName>
</protein>
<keyword evidence="3" id="KW-1185">Reference proteome</keyword>
<name>B2JTL5_PARP8</name>
<gene>
    <name evidence="2" type="ordered locus">Bphy_6907</name>
</gene>
<geneLocation type="plasmid" evidence="2 3">
    <name>pBPHY01</name>
</geneLocation>
<evidence type="ECO:0000313" key="2">
    <source>
        <dbReference type="EMBL" id="ACC75918.1"/>
    </source>
</evidence>
<dbReference type="KEGG" id="bph:Bphy_6907"/>
<evidence type="ECO:0000259" key="1">
    <source>
        <dbReference type="SMART" id="SM00901"/>
    </source>
</evidence>
<accession>B2JTL5</accession>
<dbReference type="InterPro" id="IPR014966">
    <property type="entry name" value="FRG-dom"/>
</dbReference>
<keyword evidence="2" id="KW-0614">Plasmid</keyword>
<dbReference type="RefSeq" id="WP_012406077.1">
    <property type="nucleotide sequence ID" value="NC_010625.1"/>
</dbReference>
<dbReference type="OrthoDB" id="9816036at2"/>
<dbReference type="HOGENOM" id="CLU_050026_1_0_4"/>
<dbReference type="AlphaFoldDB" id="B2JTL5"/>
<dbReference type="Pfam" id="PF08867">
    <property type="entry name" value="FRG"/>
    <property type="match status" value="1"/>
</dbReference>
<dbReference type="SMART" id="SM00901">
    <property type="entry name" value="FRG"/>
    <property type="match status" value="1"/>
</dbReference>